<feature type="compositionally biased region" description="Basic and acidic residues" evidence="1">
    <location>
        <begin position="71"/>
        <end position="91"/>
    </location>
</feature>
<sequence length="124" mass="13096">MPVETIAHHLVDGFVTHFQATGVTSGPTRPLSRPRARRPSSGRGADEPVGLPADRRKGGGAAVRRVVPSSRDTRDRNAPRPGRECGPDSGRRPRRSGQRAADGGSHARSAHRAAASDRPQGTPS</sequence>
<proteinExistence type="predicted"/>
<reference evidence="2 3" key="1">
    <citation type="journal article" date="2019" name="Int. J. Syst. Evol. Microbiol.">
        <title>The Global Catalogue of Microorganisms (GCM) 10K type strain sequencing project: providing services to taxonomists for standard genome sequencing and annotation.</title>
        <authorList>
            <consortium name="The Broad Institute Genomics Platform"/>
            <consortium name="The Broad Institute Genome Sequencing Center for Infectious Disease"/>
            <person name="Wu L."/>
            <person name="Ma J."/>
        </authorList>
    </citation>
    <scope>NUCLEOTIDE SEQUENCE [LARGE SCALE GENOMIC DNA]</scope>
    <source>
        <strain evidence="2 3">JCM 12393</strain>
    </source>
</reference>
<organism evidence="2 3">
    <name type="scientific">Kitasatospora putterlickiae</name>
    <dbReference type="NCBI Taxonomy" id="221725"/>
    <lineage>
        <taxon>Bacteria</taxon>
        <taxon>Bacillati</taxon>
        <taxon>Actinomycetota</taxon>
        <taxon>Actinomycetes</taxon>
        <taxon>Kitasatosporales</taxon>
        <taxon>Streptomycetaceae</taxon>
        <taxon>Kitasatospora</taxon>
    </lineage>
</organism>
<name>A0ABN1XXV6_9ACTN</name>
<evidence type="ECO:0000256" key="1">
    <source>
        <dbReference type="SAM" id="MobiDB-lite"/>
    </source>
</evidence>
<gene>
    <name evidence="2" type="ORF">GCM10009639_24070</name>
</gene>
<dbReference type="Proteomes" id="UP001499863">
    <property type="component" value="Unassembled WGS sequence"/>
</dbReference>
<keyword evidence="3" id="KW-1185">Reference proteome</keyword>
<comment type="caution">
    <text evidence="2">The sequence shown here is derived from an EMBL/GenBank/DDBJ whole genome shotgun (WGS) entry which is preliminary data.</text>
</comment>
<dbReference type="EMBL" id="BAAAKJ010000125">
    <property type="protein sequence ID" value="GAA1392465.1"/>
    <property type="molecule type" value="Genomic_DNA"/>
</dbReference>
<accession>A0ABN1XXV6</accession>
<evidence type="ECO:0000313" key="2">
    <source>
        <dbReference type="EMBL" id="GAA1392465.1"/>
    </source>
</evidence>
<feature type="region of interest" description="Disordered" evidence="1">
    <location>
        <begin position="19"/>
        <end position="124"/>
    </location>
</feature>
<protein>
    <submittedName>
        <fullName evidence="2">Uncharacterized protein</fullName>
    </submittedName>
</protein>
<evidence type="ECO:0000313" key="3">
    <source>
        <dbReference type="Proteomes" id="UP001499863"/>
    </source>
</evidence>